<proteinExistence type="predicted"/>
<dbReference type="AlphaFoldDB" id="A0A426YMG6"/>
<dbReference type="InterPro" id="IPR005519">
    <property type="entry name" value="Acid_phosphat_B-like"/>
</dbReference>
<dbReference type="EMBL" id="AMZH03011421">
    <property type="protein sequence ID" value="RRT52900.1"/>
    <property type="molecule type" value="Genomic_DNA"/>
</dbReference>
<dbReference type="Pfam" id="PF03767">
    <property type="entry name" value="Acid_phosphat_B"/>
    <property type="match status" value="1"/>
</dbReference>
<comment type="caution">
    <text evidence="1">The sequence shown here is derived from an EMBL/GenBank/DDBJ whole genome shotgun (WGS) entry which is preliminary data.</text>
</comment>
<dbReference type="InterPro" id="IPR023214">
    <property type="entry name" value="HAD_sf"/>
</dbReference>
<organism evidence="1 2">
    <name type="scientific">Ensete ventricosum</name>
    <name type="common">Abyssinian banana</name>
    <name type="synonym">Musa ensete</name>
    <dbReference type="NCBI Taxonomy" id="4639"/>
    <lineage>
        <taxon>Eukaryota</taxon>
        <taxon>Viridiplantae</taxon>
        <taxon>Streptophyta</taxon>
        <taxon>Embryophyta</taxon>
        <taxon>Tracheophyta</taxon>
        <taxon>Spermatophyta</taxon>
        <taxon>Magnoliopsida</taxon>
        <taxon>Liliopsida</taxon>
        <taxon>Zingiberales</taxon>
        <taxon>Musaceae</taxon>
        <taxon>Ensete</taxon>
    </lineage>
</organism>
<dbReference type="Gene3D" id="3.40.50.1000">
    <property type="entry name" value="HAD superfamily/HAD-like"/>
    <property type="match status" value="1"/>
</dbReference>
<reference evidence="1 2" key="1">
    <citation type="journal article" date="2014" name="Agronomy (Basel)">
        <title>A Draft Genome Sequence for Ensete ventricosum, the Drought-Tolerant Tree Against Hunger.</title>
        <authorList>
            <person name="Harrison J."/>
            <person name="Moore K.A."/>
            <person name="Paszkiewicz K."/>
            <person name="Jones T."/>
            <person name="Grant M."/>
            <person name="Ambacheew D."/>
            <person name="Muzemil S."/>
            <person name="Studholme D.J."/>
        </authorList>
    </citation>
    <scope>NUCLEOTIDE SEQUENCE [LARGE SCALE GENOMIC DNA]</scope>
</reference>
<protein>
    <recommendedName>
        <fullName evidence="3">Acid phosphatase</fullName>
    </recommendedName>
</protein>
<dbReference type="Proteomes" id="UP000287651">
    <property type="component" value="Unassembled WGS sequence"/>
</dbReference>
<dbReference type="PANTHER" id="PTHR31284:SF9">
    <property type="entry name" value="HAD SUPERFAMILY, SUBFAMILY IIIB ACID PHOSPHATASE"/>
    <property type="match status" value="1"/>
</dbReference>
<name>A0A426YMG6_ENSVE</name>
<evidence type="ECO:0000313" key="2">
    <source>
        <dbReference type="Proteomes" id="UP000287651"/>
    </source>
</evidence>
<dbReference type="PANTHER" id="PTHR31284">
    <property type="entry name" value="ACID PHOSPHATASE-LIKE PROTEIN"/>
    <property type="match status" value="1"/>
</dbReference>
<evidence type="ECO:0008006" key="3">
    <source>
        <dbReference type="Google" id="ProtNLM"/>
    </source>
</evidence>
<sequence>MKPCPSSNMAVEASYCASWMAAVEANNARGWRTVPSECVRHVESYMIGGQYKSDVDAVVERVAAYLDGVVAADDGKDVWLLDSAADEQSFSLSLSLSLYDFRGDAFDSTAFRNWILRGDCPAIPAVLGLYEKLMGRGFQVFLVTGRDEEVLGSSTAANLAAQGFVGHQRLIMR</sequence>
<accession>A0A426YMG6</accession>
<gene>
    <name evidence="1" type="ORF">B296_00024267</name>
</gene>
<evidence type="ECO:0000313" key="1">
    <source>
        <dbReference type="EMBL" id="RRT52900.1"/>
    </source>
</evidence>